<comment type="miscellaneous">
    <text evidence="4">The porphobilinogen subunits are added to the dipyrromethane group.</text>
</comment>
<evidence type="ECO:0000259" key="5">
    <source>
        <dbReference type="Pfam" id="PF01379"/>
    </source>
</evidence>
<comment type="catalytic activity">
    <reaction evidence="4">
        <text>4 porphobilinogen + H2O = hydroxymethylbilane + 4 NH4(+)</text>
        <dbReference type="Rhea" id="RHEA:13185"/>
        <dbReference type="ChEBI" id="CHEBI:15377"/>
        <dbReference type="ChEBI" id="CHEBI:28938"/>
        <dbReference type="ChEBI" id="CHEBI:57845"/>
        <dbReference type="ChEBI" id="CHEBI:58126"/>
        <dbReference type="EC" id="2.5.1.61"/>
    </reaction>
</comment>
<reference evidence="7" key="1">
    <citation type="journal article" date="2014" name="Int. J. Syst. Evol. Microbiol.">
        <title>Complete genome sequence of Corynebacterium casei LMG S-19264T (=DSM 44701T), isolated from a smear-ripened cheese.</title>
        <authorList>
            <consortium name="US DOE Joint Genome Institute (JGI-PGF)"/>
            <person name="Walter F."/>
            <person name="Albersmeier A."/>
            <person name="Kalinowski J."/>
            <person name="Ruckert C."/>
        </authorList>
    </citation>
    <scope>NUCLEOTIDE SEQUENCE</scope>
    <source>
        <strain evidence="7">JCM 11219</strain>
    </source>
</reference>
<proteinExistence type="inferred from homology"/>
<dbReference type="SUPFAM" id="SSF54782">
    <property type="entry name" value="Porphobilinogen deaminase (hydroxymethylbilane synthase), C-terminal domain"/>
    <property type="match status" value="1"/>
</dbReference>
<evidence type="ECO:0000256" key="2">
    <source>
        <dbReference type="ARBA" id="ARBA00022679"/>
    </source>
</evidence>
<dbReference type="Pfam" id="PF03900">
    <property type="entry name" value="Porphobil_deamC"/>
    <property type="match status" value="1"/>
</dbReference>
<dbReference type="Pfam" id="PF01379">
    <property type="entry name" value="Porphobil_deam"/>
    <property type="match status" value="1"/>
</dbReference>
<comment type="similarity">
    <text evidence="1 4">Belongs to the HMBS family.</text>
</comment>
<dbReference type="InterPro" id="IPR036803">
    <property type="entry name" value="Porphobilinogen_deaminase_C_sf"/>
</dbReference>
<dbReference type="FunFam" id="3.40.190.10:FF:000005">
    <property type="entry name" value="Porphobilinogen deaminase"/>
    <property type="match status" value="1"/>
</dbReference>
<dbReference type="PANTHER" id="PTHR11557:SF0">
    <property type="entry name" value="PORPHOBILINOGEN DEAMINASE"/>
    <property type="match status" value="1"/>
</dbReference>
<comment type="cofactor">
    <cofactor evidence="4">
        <name>dipyrromethane</name>
        <dbReference type="ChEBI" id="CHEBI:60342"/>
    </cofactor>
    <text evidence="4">Binds 1 dipyrromethane group covalently.</text>
</comment>
<evidence type="ECO:0000259" key="6">
    <source>
        <dbReference type="Pfam" id="PF03900"/>
    </source>
</evidence>
<feature type="domain" description="Porphobilinogen deaminase N-terminal" evidence="5">
    <location>
        <begin position="5"/>
        <end position="217"/>
    </location>
</feature>
<evidence type="ECO:0000313" key="7">
    <source>
        <dbReference type="EMBL" id="GGI72556.1"/>
    </source>
</evidence>
<dbReference type="PIRSF" id="PIRSF001438">
    <property type="entry name" value="4pyrrol_synth_OHMeBilane_synth"/>
    <property type="match status" value="1"/>
</dbReference>
<dbReference type="InterPro" id="IPR022417">
    <property type="entry name" value="Porphobilin_deaminase_N"/>
</dbReference>
<dbReference type="NCBIfam" id="TIGR00212">
    <property type="entry name" value="hemC"/>
    <property type="match status" value="1"/>
</dbReference>
<reference evidence="7" key="2">
    <citation type="submission" date="2020-09" db="EMBL/GenBank/DDBJ databases">
        <authorList>
            <person name="Sun Q."/>
            <person name="Ohkuma M."/>
        </authorList>
    </citation>
    <scope>NUCLEOTIDE SEQUENCE</scope>
    <source>
        <strain evidence="7">JCM 11219</strain>
    </source>
</reference>
<dbReference type="EC" id="2.5.1.61" evidence="4"/>
<keyword evidence="2 4" id="KW-0808">Transferase</keyword>
<protein>
    <recommendedName>
        <fullName evidence="4">Probable porphobilinogen deaminase</fullName>
        <shortName evidence="4">PBG</shortName>
        <ecNumber evidence="4">2.5.1.61</ecNumber>
    </recommendedName>
    <alternativeName>
        <fullName evidence="4">Hydroxymethylbilane synthase</fullName>
        <shortName evidence="4">HMBS</shortName>
    </alternativeName>
    <alternativeName>
        <fullName evidence="4">Pre-uroporphyrinogen synthase</fullName>
    </alternativeName>
</protein>
<accession>A0A830E583</accession>
<gene>
    <name evidence="4" type="primary">hemC</name>
    <name evidence="7" type="ORF">GCM10007112_06680</name>
</gene>
<evidence type="ECO:0000313" key="8">
    <source>
        <dbReference type="Proteomes" id="UP000657075"/>
    </source>
</evidence>
<feature type="modified residue" description="S-(dipyrrolylmethanemethyl)cysteine" evidence="4">
    <location>
        <position position="247"/>
    </location>
</feature>
<dbReference type="HAMAP" id="MF_00260">
    <property type="entry name" value="Porphobil_deam"/>
    <property type="match status" value="1"/>
</dbReference>
<dbReference type="EMBL" id="BMNM01000002">
    <property type="protein sequence ID" value="GGI72556.1"/>
    <property type="molecule type" value="Genomic_DNA"/>
</dbReference>
<dbReference type="GO" id="GO:0005737">
    <property type="term" value="C:cytoplasm"/>
    <property type="evidence" value="ECO:0007669"/>
    <property type="project" value="UniProtKB-UniRule"/>
</dbReference>
<sequence>MAMRIRIATRGSRLSLIQTGIVMNMIRRIEPSVQFEIKITKTTGDVIQDKPLYAIGVKGIFEKEVNMALLRNEADIAVHSLKDLPSEINPGLVIAGFSSRDSPYDVLVVRDEYVDDLMALPSGARIGTSSIRRRAFLFSVRSDVVYDVIRGNVDTRISKLIKGEYDAVVLAEAGLVRLIKDLSDFHVRYTRIPLDVLPPAPGQGIIAVIARERDTDIVDVLRRASDPKARIEALAERAFLRAIGGGCHVPVGGIAMYSNGRLGFIAGIADVNGNRRRIIKLVGSPDNPEELGVNAAHELLEQWNET</sequence>
<dbReference type="InterPro" id="IPR000860">
    <property type="entry name" value="HemC"/>
</dbReference>
<feature type="domain" description="Porphobilinogen deaminase C-terminal" evidence="6">
    <location>
        <begin position="232"/>
        <end position="300"/>
    </location>
</feature>
<dbReference type="PROSITE" id="PS00533">
    <property type="entry name" value="PORPHOBILINOGEN_DEAM"/>
    <property type="match status" value="1"/>
</dbReference>
<dbReference type="AlphaFoldDB" id="A0A830E583"/>
<comment type="caution">
    <text evidence="7">The sequence shown here is derived from an EMBL/GenBank/DDBJ whole genome shotgun (WGS) entry which is preliminary data.</text>
</comment>
<dbReference type="Proteomes" id="UP000657075">
    <property type="component" value="Unassembled WGS sequence"/>
</dbReference>
<dbReference type="PRINTS" id="PR00151">
    <property type="entry name" value="PORPHBDMNASE"/>
</dbReference>
<dbReference type="GO" id="GO:0004418">
    <property type="term" value="F:hydroxymethylbilane synthase activity"/>
    <property type="evidence" value="ECO:0007669"/>
    <property type="project" value="UniProtKB-UniRule"/>
</dbReference>
<keyword evidence="3 4" id="KW-0627">Porphyrin biosynthesis</keyword>
<dbReference type="PANTHER" id="PTHR11557">
    <property type="entry name" value="PORPHOBILINOGEN DEAMINASE"/>
    <property type="match status" value="1"/>
</dbReference>
<comment type="function">
    <text evidence="4">Tetrapolymerization of the monopyrrole PBG into the hydroxymethylbilane pre-uroporphyrinogen in several discrete steps.</text>
</comment>
<evidence type="ECO:0000256" key="1">
    <source>
        <dbReference type="ARBA" id="ARBA00005638"/>
    </source>
</evidence>
<dbReference type="GO" id="GO:0006782">
    <property type="term" value="P:protoporphyrinogen IX biosynthetic process"/>
    <property type="evidence" value="ECO:0007669"/>
    <property type="project" value="UniProtKB-UniRule"/>
</dbReference>
<organism evidence="7 8">
    <name type="scientific">Vulcanisaeta souniana JCM 11219</name>
    <dbReference type="NCBI Taxonomy" id="1293586"/>
    <lineage>
        <taxon>Archaea</taxon>
        <taxon>Thermoproteota</taxon>
        <taxon>Thermoprotei</taxon>
        <taxon>Thermoproteales</taxon>
        <taxon>Thermoproteaceae</taxon>
        <taxon>Vulcanisaeta</taxon>
    </lineage>
</organism>
<dbReference type="InterPro" id="IPR022418">
    <property type="entry name" value="Porphobilinogen_deaminase_C"/>
</dbReference>
<dbReference type="SUPFAM" id="SSF53850">
    <property type="entry name" value="Periplasmic binding protein-like II"/>
    <property type="match status" value="1"/>
</dbReference>
<evidence type="ECO:0000256" key="4">
    <source>
        <dbReference type="HAMAP-Rule" id="MF_00260"/>
    </source>
</evidence>
<name>A0A830E583_9CREN</name>
<dbReference type="InterPro" id="IPR022419">
    <property type="entry name" value="Porphobilin_deaminase_cofac_BS"/>
</dbReference>
<evidence type="ECO:0000256" key="3">
    <source>
        <dbReference type="ARBA" id="ARBA00023244"/>
    </source>
</evidence>
<dbReference type="Gene3D" id="3.40.190.10">
    <property type="entry name" value="Periplasmic binding protein-like II"/>
    <property type="match status" value="2"/>
</dbReference>
<dbReference type="Gene3D" id="3.30.160.40">
    <property type="entry name" value="Porphobilinogen deaminase, C-terminal domain"/>
    <property type="match status" value="1"/>
</dbReference>